<dbReference type="EMBL" id="UIDG01000265">
    <property type="protein sequence ID" value="SUS06847.1"/>
    <property type="molecule type" value="Genomic_DNA"/>
</dbReference>
<organism evidence="1">
    <name type="scientific">metagenome</name>
    <dbReference type="NCBI Taxonomy" id="256318"/>
    <lineage>
        <taxon>unclassified sequences</taxon>
        <taxon>metagenomes</taxon>
    </lineage>
</organism>
<dbReference type="AlphaFoldDB" id="A0A380TFN0"/>
<evidence type="ECO:0000313" key="1">
    <source>
        <dbReference type="EMBL" id="SUS06847.1"/>
    </source>
</evidence>
<gene>
    <name evidence="1" type="ORF">DF3PB_3370006</name>
</gene>
<name>A0A380TFN0_9ZZZZ</name>
<reference evidence="1" key="1">
    <citation type="submission" date="2018-07" db="EMBL/GenBank/DDBJ databases">
        <authorList>
            <person name="Quirk P.G."/>
            <person name="Krulwich T.A."/>
        </authorList>
    </citation>
    <scope>NUCLEOTIDE SEQUENCE</scope>
</reference>
<protein>
    <submittedName>
        <fullName evidence="1">Uncharacterized protein</fullName>
    </submittedName>
</protein>
<accession>A0A380TFN0</accession>
<proteinExistence type="predicted"/>
<sequence length="227" mass="26793">MKHDPDWQAREDKASLLIGRIVRFWSRLDQWAWSTVGCFQMMVRARHSRIPRAFYPETPAEITPFWEVGDFHPPAGDESRVRFRHVRRLAGALVKDPKVTVPLNKKLDEAMRLYDIRNDLVHADVSIQAPWEGDGITLYSQKWSERIHQERRKERKSIGSDPSRHRDYFAKIAANWDLSCGRKSYTFGELETVADRLDHLWWELRELSERIPIKGEPIPPVETPRRR</sequence>